<dbReference type="EMBL" id="JAYGHT010000195">
    <property type="protein sequence ID" value="MEA5522896.1"/>
    <property type="molecule type" value="Genomic_DNA"/>
</dbReference>
<proteinExistence type="predicted"/>
<evidence type="ECO:0000313" key="2">
    <source>
        <dbReference type="EMBL" id="MEA5522896.1"/>
    </source>
</evidence>
<organism evidence="2 3">
    <name type="scientific">Limnoraphis robusta CCNP1315</name>
    <dbReference type="NCBI Taxonomy" id="3110306"/>
    <lineage>
        <taxon>Bacteria</taxon>
        <taxon>Bacillati</taxon>
        <taxon>Cyanobacteriota</taxon>
        <taxon>Cyanophyceae</taxon>
        <taxon>Oscillatoriophycideae</taxon>
        <taxon>Oscillatoriales</taxon>
        <taxon>Sirenicapillariaceae</taxon>
        <taxon>Limnoraphis</taxon>
    </lineage>
</organism>
<dbReference type="Proteomes" id="UP001301728">
    <property type="component" value="Unassembled WGS sequence"/>
</dbReference>
<evidence type="ECO:0000256" key="1">
    <source>
        <dbReference type="SAM" id="Phobius"/>
    </source>
</evidence>
<dbReference type="RefSeq" id="WP_323274496.1">
    <property type="nucleotide sequence ID" value="NZ_JAYGHT010000195.1"/>
</dbReference>
<reference evidence="2 3" key="1">
    <citation type="submission" date="2023-12" db="EMBL/GenBank/DDBJ databases">
        <title>Baltic Sea Cyanobacteria.</title>
        <authorList>
            <person name="Delbaje E."/>
            <person name="Fewer D.P."/>
            <person name="Shishido T.K."/>
        </authorList>
    </citation>
    <scope>NUCLEOTIDE SEQUENCE [LARGE SCALE GENOMIC DNA]</scope>
    <source>
        <strain evidence="2 3">CCNP 1315</strain>
    </source>
</reference>
<feature type="transmembrane region" description="Helical" evidence="1">
    <location>
        <begin position="12"/>
        <end position="31"/>
    </location>
</feature>
<name>A0ABU5U6Q8_9CYAN</name>
<comment type="caution">
    <text evidence="2">The sequence shown here is derived from an EMBL/GenBank/DDBJ whole genome shotgun (WGS) entry which is preliminary data.</text>
</comment>
<gene>
    <name evidence="2" type="ORF">VB854_28595</name>
</gene>
<keyword evidence="1" id="KW-0812">Transmembrane</keyword>
<keyword evidence="1" id="KW-1133">Transmembrane helix</keyword>
<accession>A0ABU5U6Q8</accession>
<protein>
    <submittedName>
        <fullName evidence="2">Uncharacterized protein</fullName>
    </submittedName>
</protein>
<keyword evidence="1" id="KW-0472">Membrane</keyword>
<keyword evidence="3" id="KW-1185">Reference proteome</keyword>
<sequence>MSKNKFLTNPKNIAIATFTLVIVMGSIVALVPKFHRGSQFEEIEPVTLAPTPKPQVTLAPTPGGMPPRRHSAHRTSTKIKIVDDIVKKLEWGNIAFNTPQKIKLNEPTIIELVLSPTQSIEELQSSLESQEQVESAEIRISNQMEARLSGTGFKIEALIEEKQLISSGKTQWKWEVTPTKSGSQNLHLTLYAIIEVSGKEEKYRIETFKKTIEVEVSVGQHASTFVADNWQWLWASILVPTAPFIWKWYRKKQGSNLPA</sequence>
<evidence type="ECO:0000313" key="3">
    <source>
        <dbReference type="Proteomes" id="UP001301728"/>
    </source>
</evidence>